<name>A0ABQ3LS53_9SPHN</name>
<evidence type="ECO:0000313" key="2">
    <source>
        <dbReference type="EMBL" id="GHH24324.1"/>
    </source>
</evidence>
<accession>A0ABQ3LS53</accession>
<feature type="region of interest" description="Disordered" evidence="1">
    <location>
        <begin position="37"/>
        <end position="59"/>
    </location>
</feature>
<protein>
    <submittedName>
        <fullName evidence="2">Uncharacterized protein</fullName>
    </submittedName>
</protein>
<gene>
    <name evidence="2" type="ORF">GCM10008023_36370</name>
</gene>
<comment type="caution">
    <text evidence="2">The sequence shown here is derived from an EMBL/GenBank/DDBJ whole genome shotgun (WGS) entry which is preliminary data.</text>
</comment>
<evidence type="ECO:0000313" key="3">
    <source>
        <dbReference type="Proteomes" id="UP000652430"/>
    </source>
</evidence>
<feature type="compositionally biased region" description="Basic and acidic residues" evidence="1">
    <location>
        <begin position="37"/>
        <end position="49"/>
    </location>
</feature>
<evidence type="ECO:0000256" key="1">
    <source>
        <dbReference type="SAM" id="MobiDB-lite"/>
    </source>
</evidence>
<keyword evidence="3" id="KW-1185">Reference proteome</keyword>
<sequence>MTITIFLILVSVGVAGARFATMRRTMLPVLSSREERKASVEAAFEHEPTDDGSFAKSAAPRPAQAVKLARTSGYLLSDGPNVSAVDRTAIMLNAMAGPGLCTPRTG</sequence>
<dbReference type="Proteomes" id="UP000652430">
    <property type="component" value="Unassembled WGS sequence"/>
</dbReference>
<reference evidence="3" key="1">
    <citation type="journal article" date="2019" name="Int. J. Syst. Evol. Microbiol.">
        <title>The Global Catalogue of Microorganisms (GCM) 10K type strain sequencing project: providing services to taxonomists for standard genome sequencing and annotation.</title>
        <authorList>
            <consortium name="The Broad Institute Genomics Platform"/>
            <consortium name="The Broad Institute Genome Sequencing Center for Infectious Disease"/>
            <person name="Wu L."/>
            <person name="Ma J."/>
        </authorList>
    </citation>
    <scope>NUCLEOTIDE SEQUENCE [LARGE SCALE GENOMIC DNA]</scope>
    <source>
        <strain evidence="3">CGMCC 1.8957</strain>
    </source>
</reference>
<dbReference type="EMBL" id="BNAQ01000006">
    <property type="protein sequence ID" value="GHH24324.1"/>
    <property type="molecule type" value="Genomic_DNA"/>
</dbReference>
<proteinExistence type="predicted"/>
<organism evidence="2 3">
    <name type="scientific">Sphingomonas glacialis</name>
    <dbReference type="NCBI Taxonomy" id="658225"/>
    <lineage>
        <taxon>Bacteria</taxon>
        <taxon>Pseudomonadati</taxon>
        <taxon>Pseudomonadota</taxon>
        <taxon>Alphaproteobacteria</taxon>
        <taxon>Sphingomonadales</taxon>
        <taxon>Sphingomonadaceae</taxon>
        <taxon>Sphingomonas</taxon>
    </lineage>
</organism>